<dbReference type="UniPathway" id="UPA00973"/>
<dbReference type="EC" id="2.3.1.191" evidence="7"/>
<evidence type="ECO:0000256" key="4">
    <source>
        <dbReference type="ARBA" id="ARBA00022737"/>
    </source>
</evidence>
<gene>
    <name evidence="7 9" type="primary">lpxD</name>
    <name evidence="9" type="ORF">DRJ04_07035</name>
</gene>
<keyword evidence="6 7" id="KW-0012">Acyltransferase</keyword>
<dbReference type="NCBIfam" id="NF002060">
    <property type="entry name" value="PRK00892.1"/>
    <property type="match status" value="1"/>
</dbReference>
<keyword evidence="1 7" id="KW-0444">Lipid biosynthesis</keyword>
<dbReference type="HAMAP" id="MF_00523">
    <property type="entry name" value="LpxD"/>
    <property type="match status" value="1"/>
</dbReference>
<evidence type="ECO:0000256" key="2">
    <source>
        <dbReference type="ARBA" id="ARBA00022556"/>
    </source>
</evidence>
<dbReference type="Proteomes" id="UP000280417">
    <property type="component" value="Unassembled WGS sequence"/>
</dbReference>
<dbReference type="SUPFAM" id="SSF51161">
    <property type="entry name" value="Trimeric LpxA-like enzymes"/>
    <property type="match status" value="1"/>
</dbReference>
<dbReference type="PANTHER" id="PTHR43378">
    <property type="entry name" value="UDP-3-O-ACYLGLUCOSAMINE N-ACYLTRANSFERASE"/>
    <property type="match status" value="1"/>
</dbReference>
<dbReference type="GO" id="GO:0016410">
    <property type="term" value="F:N-acyltransferase activity"/>
    <property type="evidence" value="ECO:0007669"/>
    <property type="project" value="InterPro"/>
</dbReference>
<dbReference type="InterPro" id="IPR007691">
    <property type="entry name" value="LpxD"/>
</dbReference>
<dbReference type="EMBL" id="QMQA01000203">
    <property type="protein sequence ID" value="RLE11977.1"/>
    <property type="molecule type" value="Genomic_DNA"/>
</dbReference>
<evidence type="ECO:0000256" key="1">
    <source>
        <dbReference type="ARBA" id="ARBA00022516"/>
    </source>
</evidence>
<comment type="caution">
    <text evidence="9">The sequence shown here is derived from an EMBL/GenBank/DDBJ whole genome shotgun (WGS) entry which is preliminary data.</text>
</comment>
<keyword evidence="3 7" id="KW-0808">Transferase</keyword>
<dbReference type="GO" id="GO:0103118">
    <property type="term" value="F:UDP-3-O-[(3R)-3-hydroxyacyl]-glucosamine N-acyltransferase activity"/>
    <property type="evidence" value="ECO:0007669"/>
    <property type="project" value="UniProtKB-EC"/>
</dbReference>
<dbReference type="GO" id="GO:0009245">
    <property type="term" value="P:lipid A biosynthetic process"/>
    <property type="evidence" value="ECO:0007669"/>
    <property type="project" value="UniProtKB-UniRule"/>
</dbReference>
<comment type="catalytic activity">
    <reaction evidence="7">
        <text>a UDP-3-O-[(3R)-3-hydroxyacyl]-alpha-D-glucosamine + a (3R)-hydroxyacyl-[ACP] = a UDP-2-N,3-O-bis[(3R)-3-hydroxyacyl]-alpha-D-glucosamine + holo-[ACP] + H(+)</text>
        <dbReference type="Rhea" id="RHEA:53836"/>
        <dbReference type="Rhea" id="RHEA-COMP:9685"/>
        <dbReference type="Rhea" id="RHEA-COMP:9945"/>
        <dbReference type="ChEBI" id="CHEBI:15378"/>
        <dbReference type="ChEBI" id="CHEBI:64479"/>
        <dbReference type="ChEBI" id="CHEBI:78827"/>
        <dbReference type="ChEBI" id="CHEBI:137740"/>
        <dbReference type="ChEBI" id="CHEBI:137748"/>
        <dbReference type="EC" id="2.3.1.191"/>
    </reaction>
</comment>
<dbReference type="AlphaFoldDB" id="A0A662DBT9"/>
<evidence type="ECO:0000256" key="5">
    <source>
        <dbReference type="ARBA" id="ARBA00023098"/>
    </source>
</evidence>
<evidence type="ECO:0000256" key="6">
    <source>
        <dbReference type="ARBA" id="ARBA00023315"/>
    </source>
</evidence>
<dbReference type="NCBIfam" id="TIGR01853">
    <property type="entry name" value="lipid_A_lpxD"/>
    <property type="match status" value="1"/>
</dbReference>
<feature type="domain" description="UDP-3-O-[3-hydroxymyristoyl] glucosamine N-acyltransferase non-repeat region" evidence="8">
    <location>
        <begin position="23"/>
        <end position="88"/>
    </location>
</feature>
<dbReference type="Pfam" id="PF00132">
    <property type="entry name" value="Hexapep"/>
    <property type="match status" value="3"/>
</dbReference>
<comment type="subunit">
    <text evidence="7">Homotrimer.</text>
</comment>
<dbReference type="GO" id="GO:0016020">
    <property type="term" value="C:membrane"/>
    <property type="evidence" value="ECO:0007669"/>
    <property type="project" value="GOC"/>
</dbReference>
<accession>A0A662DBT9</accession>
<dbReference type="InterPro" id="IPR001451">
    <property type="entry name" value="Hexapep"/>
</dbReference>
<keyword evidence="4 7" id="KW-0677">Repeat</keyword>
<dbReference type="PANTHER" id="PTHR43378:SF2">
    <property type="entry name" value="UDP-3-O-ACYLGLUCOSAMINE N-ACYLTRANSFERASE 1, MITOCHONDRIAL-RELATED"/>
    <property type="match status" value="1"/>
</dbReference>
<dbReference type="Gene3D" id="2.160.10.10">
    <property type="entry name" value="Hexapeptide repeat proteins"/>
    <property type="match status" value="1"/>
</dbReference>
<comment type="function">
    <text evidence="7">Catalyzes the N-acylation of UDP-3-O-acylglucosamine using 3-hydroxyacyl-ACP as the acyl donor. Is involved in the biosynthesis of lipid A, a phosphorylated glycolipid that anchors the lipopolysaccharide to the outer membrane of the cell.</text>
</comment>
<comment type="similarity">
    <text evidence="7">Belongs to the transferase hexapeptide repeat family. LpxD subfamily.</text>
</comment>
<dbReference type="InterPro" id="IPR020573">
    <property type="entry name" value="UDP_GlcNAc_AcTrfase_non-rep"/>
</dbReference>
<dbReference type="InterPro" id="IPR011004">
    <property type="entry name" value="Trimer_LpxA-like_sf"/>
</dbReference>
<dbReference type="Pfam" id="PF04613">
    <property type="entry name" value="LpxD"/>
    <property type="match status" value="1"/>
</dbReference>
<keyword evidence="5 7" id="KW-0443">Lipid metabolism</keyword>
<dbReference type="PROSITE" id="PS00101">
    <property type="entry name" value="HEXAPEP_TRANSFERASES"/>
    <property type="match status" value="1"/>
</dbReference>
<reference evidence="9 10" key="1">
    <citation type="submission" date="2018-06" db="EMBL/GenBank/DDBJ databases">
        <title>Extensive metabolic versatility and redundancy in microbially diverse, dynamic hydrothermal sediments.</title>
        <authorList>
            <person name="Dombrowski N."/>
            <person name="Teske A."/>
            <person name="Baker B.J."/>
        </authorList>
    </citation>
    <scope>NUCLEOTIDE SEQUENCE [LARGE SCALE GENOMIC DNA]</scope>
    <source>
        <strain evidence="9">B3_G15</strain>
    </source>
</reference>
<evidence type="ECO:0000256" key="3">
    <source>
        <dbReference type="ARBA" id="ARBA00022679"/>
    </source>
</evidence>
<evidence type="ECO:0000256" key="7">
    <source>
        <dbReference type="HAMAP-Rule" id="MF_00523"/>
    </source>
</evidence>
<evidence type="ECO:0000313" key="9">
    <source>
        <dbReference type="EMBL" id="RLE11977.1"/>
    </source>
</evidence>
<comment type="pathway">
    <text evidence="7">Bacterial outer membrane biogenesis; LPS lipid A biosynthesis.</text>
</comment>
<dbReference type="InterPro" id="IPR018357">
    <property type="entry name" value="Hexapep_transf_CS"/>
</dbReference>
<evidence type="ECO:0000313" key="10">
    <source>
        <dbReference type="Proteomes" id="UP000280417"/>
    </source>
</evidence>
<proteinExistence type="inferred from homology"/>
<name>A0A662DBT9_UNCAE</name>
<dbReference type="CDD" id="cd03352">
    <property type="entry name" value="LbH_LpxD"/>
    <property type="match status" value="1"/>
</dbReference>
<dbReference type="Gene3D" id="3.40.1390.10">
    <property type="entry name" value="MurE/MurF, N-terminal domain"/>
    <property type="match status" value="1"/>
</dbReference>
<keyword evidence="2 7" id="KW-0441">Lipid A biosynthesis</keyword>
<protein>
    <recommendedName>
        <fullName evidence="7">UDP-3-O-acylglucosamine N-acyltransferase</fullName>
        <ecNumber evidence="7">2.3.1.191</ecNumber>
    </recommendedName>
</protein>
<sequence length="348" mass="37392">MNKSLSLKEVAILVGGKVKGKEDIVIKGAAKAEDAKEGEITFAVSEKFLRIAEKSRASAVIVPENVENFPKPIIRVRSPRFAFAKVLEVFAPSRCKFKGIHPSAMIAKGVKIGERVSIGPFCIIEEGVKIEDDVCLSGLVYLGKDVRIGEGSFLHPRVTVLDETCVGRRVIIHSGAVIGSDGFGFVKMEDGSYYKIPQIGRVVIEDDVEIGANVTIDRATTGETRIGKGTKIDNLVHIAHNVTVGKNVAIVALVGISGSSQVGDGVILAGQVGITDHVSIGDNAIVGAKSGVTKNVPPSSFVWGIPARDHLVQKKMMALAYRLPEFAKRLQRLENLIEEVKDEVAKNH</sequence>
<evidence type="ECO:0000259" key="8">
    <source>
        <dbReference type="Pfam" id="PF04613"/>
    </source>
</evidence>
<organism evidence="9 10">
    <name type="scientific">Aerophobetes bacterium</name>
    <dbReference type="NCBI Taxonomy" id="2030807"/>
    <lineage>
        <taxon>Bacteria</taxon>
        <taxon>Candidatus Aerophobota</taxon>
    </lineage>
</organism>
<feature type="active site" description="Proton acceptor" evidence="7">
    <location>
        <position position="240"/>
    </location>
</feature>